<evidence type="ECO:0000256" key="29">
    <source>
        <dbReference type="ARBA" id="ARBA00079181"/>
    </source>
</evidence>
<comment type="catalytic activity">
    <reaction evidence="24">
        <text>N-[(5Z,8Z,11Z,14Z)-eicosatetraenoyl]-serotonin + reduced [NADPH--hemoprotein reductase] + O2 = 2-oxo-N-[(5Z,8Z,11Z,14Z)-eicosatetraenoyl]-serotonin + oxidized [NADPH--hemoprotein reductase] + H2O + H(+)</text>
        <dbReference type="Rhea" id="RHEA:50296"/>
        <dbReference type="Rhea" id="RHEA-COMP:11964"/>
        <dbReference type="Rhea" id="RHEA-COMP:11965"/>
        <dbReference type="ChEBI" id="CHEBI:15377"/>
        <dbReference type="ChEBI" id="CHEBI:15378"/>
        <dbReference type="ChEBI" id="CHEBI:15379"/>
        <dbReference type="ChEBI" id="CHEBI:57618"/>
        <dbReference type="ChEBI" id="CHEBI:58210"/>
        <dbReference type="ChEBI" id="CHEBI:132255"/>
        <dbReference type="ChEBI" id="CHEBI:132256"/>
    </reaction>
    <physiologicalReaction direction="left-to-right" evidence="24">
        <dbReference type="Rhea" id="RHEA:50297"/>
    </physiologicalReaction>
</comment>
<dbReference type="GO" id="GO:0005789">
    <property type="term" value="C:endoplasmic reticulum membrane"/>
    <property type="evidence" value="ECO:0007669"/>
    <property type="project" value="UniProtKB-SubCell"/>
</dbReference>
<dbReference type="HOGENOM" id="CLU_230076_0_0_1"/>
<dbReference type="Gene3D" id="1.10.630.10">
    <property type="entry name" value="Cytochrome P450"/>
    <property type="match status" value="5"/>
</dbReference>
<dbReference type="FunFam" id="1.10.630.10:FF:000017">
    <property type="entry name" value="cytochrome P450 2U1 isoform X1"/>
    <property type="match status" value="4"/>
</dbReference>
<evidence type="ECO:0000256" key="5">
    <source>
        <dbReference type="ARBA" id="ARBA00004406"/>
    </source>
</evidence>
<accession>T1IQ14</accession>
<comment type="catalytic activity">
    <reaction evidence="25">
        <text>an omega-methyl-long-chain fatty acid + reduced [NADPH--hemoprotein reductase] + O2 = an omega-hydroxy-long-chain fatty acid + oxidized [NADPH--hemoprotein reductase] + H2O + H(+)</text>
        <dbReference type="Rhea" id="RHEA:56748"/>
        <dbReference type="Rhea" id="RHEA-COMP:11964"/>
        <dbReference type="Rhea" id="RHEA-COMP:11965"/>
        <dbReference type="ChEBI" id="CHEBI:15377"/>
        <dbReference type="ChEBI" id="CHEBI:15378"/>
        <dbReference type="ChEBI" id="CHEBI:15379"/>
        <dbReference type="ChEBI" id="CHEBI:57618"/>
        <dbReference type="ChEBI" id="CHEBI:58210"/>
        <dbReference type="ChEBI" id="CHEBI:140991"/>
        <dbReference type="ChEBI" id="CHEBI:140992"/>
        <dbReference type="EC" id="1.14.14.80"/>
    </reaction>
    <physiologicalReaction direction="left-to-right" evidence="25">
        <dbReference type="Rhea" id="RHEA:56749"/>
    </physiologicalReaction>
</comment>
<dbReference type="InterPro" id="IPR001128">
    <property type="entry name" value="Cyt_P450"/>
</dbReference>
<dbReference type="GO" id="GO:0005506">
    <property type="term" value="F:iron ion binding"/>
    <property type="evidence" value="ECO:0007669"/>
    <property type="project" value="InterPro"/>
</dbReference>
<evidence type="ECO:0000256" key="30">
    <source>
        <dbReference type="PIRSR" id="PIRSR602401-1"/>
    </source>
</evidence>
<evidence type="ECO:0000256" key="17">
    <source>
        <dbReference type="ARBA" id="ARBA00023004"/>
    </source>
</evidence>
<evidence type="ECO:0000256" key="3">
    <source>
        <dbReference type="ARBA" id="ARBA00004154"/>
    </source>
</evidence>
<comment type="similarity">
    <text evidence="8">Belongs to the cytochrome P450 family.</text>
</comment>
<evidence type="ECO:0000256" key="22">
    <source>
        <dbReference type="ARBA" id="ARBA00049206"/>
    </source>
</evidence>
<evidence type="ECO:0000256" key="24">
    <source>
        <dbReference type="ARBA" id="ARBA00052159"/>
    </source>
</evidence>
<evidence type="ECO:0000256" key="10">
    <source>
        <dbReference type="ARBA" id="ARBA00022692"/>
    </source>
</evidence>
<evidence type="ECO:0000256" key="8">
    <source>
        <dbReference type="ARBA" id="ARBA00010617"/>
    </source>
</evidence>
<organism evidence="31 32">
    <name type="scientific">Strigamia maritima</name>
    <name type="common">European centipede</name>
    <name type="synonym">Geophilus maritimus</name>
    <dbReference type="NCBI Taxonomy" id="126957"/>
    <lineage>
        <taxon>Eukaryota</taxon>
        <taxon>Metazoa</taxon>
        <taxon>Ecdysozoa</taxon>
        <taxon>Arthropoda</taxon>
        <taxon>Myriapoda</taxon>
        <taxon>Chilopoda</taxon>
        <taxon>Pleurostigmophora</taxon>
        <taxon>Geophilomorpha</taxon>
        <taxon>Linotaeniidae</taxon>
        <taxon>Strigamia</taxon>
    </lineage>
</organism>
<comment type="subcellular location">
    <subcellularLocation>
        <location evidence="7">Endoplasmic reticulum membrane</location>
        <topology evidence="7">Multi-pass membrane protein</topology>
    </subcellularLocation>
    <subcellularLocation>
        <location evidence="5">Endoplasmic reticulum membrane</location>
        <topology evidence="5">Peripheral membrane protein</topology>
    </subcellularLocation>
    <subcellularLocation>
        <location evidence="3">Microsome membrane</location>
        <topology evidence="3">Multi-pass membrane protein</topology>
    </subcellularLocation>
    <subcellularLocation>
        <location evidence="4">Microsome membrane</location>
        <topology evidence="4">Peripheral membrane protein</topology>
    </subcellularLocation>
    <subcellularLocation>
        <location evidence="6">Mitochondrion inner membrane</location>
        <topology evidence="6">Multi-pass membrane protein</topology>
    </subcellularLocation>
</comment>
<evidence type="ECO:0000256" key="1">
    <source>
        <dbReference type="ARBA" id="ARBA00001971"/>
    </source>
</evidence>
<evidence type="ECO:0000256" key="12">
    <source>
        <dbReference type="ARBA" id="ARBA00022792"/>
    </source>
</evidence>
<dbReference type="EMBL" id="JH431273">
    <property type="status" value="NOT_ANNOTATED_CDS"/>
    <property type="molecule type" value="Genomic_DNA"/>
</dbReference>
<keyword evidence="14" id="KW-0492">Microsome</keyword>
<protein>
    <recommendedName>
        <fullName evidence="28">Cytochrome P450 2U1</fullName>
        <ecNumber evidence="27">1.14.14.80</ecNumber>
    </recommendedName>
    <alternativeName>
        <fullName evidence="29">Long-chain fatty acid omega-monooxygenase</fullName>
    </alternativeName>
</protein>
<dbReference type="Proteomes" id="UP000014500">
    <property type="component" value="Unassembled WGS sequence"/>
</dbReference>
<name>T1IQ14_STRMM</name>
<keyword evidence="16" id="KW-0560">Oxidoreductase</keyword>
<sequence>MSSLNFMADLVSDNLHIQLLLAFIVSWLFLLYVKTPKNLPPGPWGIPVIGYKLFFGKKPHITVANLKKKYGDIIRINMGPEYAIFLTSYKAIKEALVKQADVFSGRPFHHIPDILKNKRGIIGSSGEVWSELRRFSLSKLRDFGFGKSTLEPRIKEEIIHFVQEIEAFKGKPIPDIGEFIRKSVTNVICIIMTGRRFDYTDKVFNNLLHLSNEHLSSIGIDRVVSLIPQFLRFKILLKALGLKSPLTTTMDMIQVISKIVDKFDTDHIVDSDDNFIDAWLTESRKLKNQFTNLTKTQLPTVLFDLFLAGSDTTTNTLGWSLLYMIEHPDIQAKVHEEINNVIGKERTPSMSDQKLMPYTEAILMEVNRIITIVPFSLLHCNNTDAILMGKFIPKESTIITNLWAVHNDPEIFPEPEKFKPERFLTDNGKIKRIEEWIPFSMGKSEVKTGVYKKPQVTIANLRKRYGDIIRINMGSEYAIFLTSFKAIKEALVKQAGVFADRPPHHIPVEIKDTPGLFRSSGEVWSQLRRFSLTNSRDFGLGKSHFESQINDEIHHFLAEVEAFKGKPIPNIGEFVHKSVTNLVCSIILGERFDYNDKLFTDMLHSAKDHFRRLGIDRVIPLFPPLLIKAVGLKTPIMPALGIIKAVSNIVEKFDAKYEAEGRESRENFIDAWFTQSLSKKKQTTYLTKPQLSVVLFDFFIAGSETSTNTLEWGLLYMIKHPDIQARVQEEIDHVIGRERFPSMSDQKLMPYTEATLMEIRSSIITSLWGVHHDPEIFPEPEKFKPERFLTDNGQIKRVEEYIPFSMGKRQCMGESLAKMELFLYFTNMLQNFTFKKVNGTIDFDYNYAIVTMPKLQPIYAISPLMWDLHGDDLQTQLLIGFITIFVLWLLLTYLKTPKNLPPGPWGLPLVGCKFFLGSKPHMTIANMRKKYGDLIRINMGNGPTVFINSFEAIKEMLIKQGDVFAAKQQEVSPRELVETPGVLRSNGEVWSELRRFSLTTLRNLGLGKSNLEPRIMDEIQFFLKEIAAFKGQPIDDVGEFLRKSIANVINVMMTGNRFDYKDKLLIDLLNISKEHFKRVGVDKPVYLIPRAIRFKPLLNILGIKSPGETTVKIMNVYTAMVDNYVKTHDTDRDDNFIGAWLAEAKKAKAKYITRKHLSGVLLDLFFAGSDTTTNTLGWCLLYMIEHPDVQARVQKEIDDVIGSERVPTMTDQKLMPYTEAVLTEVSRIVTIVPLVGHSCQADTTVFGKYFPKGINVSFNLWGVHHDPEFFPEPNKFKPDRFLTDTGQMKRVMELIPFSMGKRQCLGESLARMELFLFFTCLLQYFTFKKAGKSIDFNYTYSVVMDALDVATVQMLWIGAGDDTACPLLPSDVGHEGFGLASKGRIWRLCTLTMSCLDIISNVQTQLLVASIILITTWVLSVYLKYLKTPKNLPPGPWGLPRVGYKFFLGQKPHITIAKMRKQYGDLIRINMGDQEVIVLTSFKAIKGALANQADIFAGRPAHKMPDIAGIVMSNGEQWSDLRRFSLSTLRDFGFGKSSLEPQIKDEIHYFLEELRSFKEQPIPDISVFLRKSITNVICILMSGKRFDYQHEMFNKLLTLSNEIIRFSGINRLSALIPNFLKYNFVIRFLGIHSAYPALIEMRKVLTTFVDEHAEMHHEDITENSFIDVWLTESLKENNKSKHLTKKQLPGVLFDLFAAGSDTTTNTIGWSLLYMIEHVNIQAKVQQEIEDVIGRERTPSMTDQKLMPYTEAVLMEVNRIVTIVPLSVAHRTLSDTTLLGRFIPKGMTIMPNLWAVHHDPEIFPEPYKFKPERFLTDDGQLKRMEEFLPFSMVLAITWLLFEYLKTPKNLPPGPWGLPLVGYKFFLGKKPQITVANMRKQYGDVITINMGNERVIFLTSFKAVKEALSKQADIFAGRPGTNLPNEIKDTPGILKSSGEIWSELRRFSLSKLRDFGFGKSSLEPQIKEEINYFIDEVKSFKGQAIPNIGEFLHKSITNVICIIMTGRRFDYQHKAFNKLLDLSTLAIRQSGIDRAVSLIPQFLRFRFLLKLLGIQSGTLIGMKMKDLLKIFVDKRADMHDEAMTENSFIDVWLTESLNKNNQYKYLSKKQLPMVLLDLFLAGSDTTTNTLGWSLLYMIENRDIQAKVQQEIDDVIGKERTPSISDQKLMPYTDAVLMEVNRIVTIVPFSVLHSTRSVTTLLGNFIPNGTTIVPNLWAVHHDPEHFPEPHKFKPERFLTDNGQLKRVEEFIPFSIGKRQCMGEGLARMELFLYFTSMLQQFSFKKVNDKIDFDFTYAVVTQPKAQPIYAIPR</sequence>
<dbReference type="Pfam" id="PF00067">
    <property type="entry name" value="p450"/>
    <property type="match status" value="6"/>
</dbReference>
<keyword evidence="11 30" id="KW-0479">Metal-binding</keyword>
<keyword evidence="18" id="KW-0503">Monooxygenase</keyword>
<evidence type="ECO:0000256" key="21">
    <source>
        <dbReference type="ARBA" id="ARBA00023136"/>
    </source>
</evidence>
<evidence type="ECO:0000256" key="7">
    <source>
        <dbReference type="ARBA" id="ARBA00004477"/>
    </source>
</evidence>
<keyword evidence="17 30" id="KW-0408">Iron</keyword>
<evidence type="ECO:0000256" key="18">
    <source>
        <dbReference type="ARBA" id="ARBA00023033"/>
    </source>
</evidence>
<evidence type="ECO:0000256" key="9">
    <source>
        <dbReference type="ARBA" id="ARBA00022617"/>
    </source>
</evidence>
<evidence type="ECO:0000256" key="25">
    <source>
        <dbReference type="ARBA" id="ARBA00052378"/>
    </source>
</evidence>
<evidence type="ECO:0000256" key="28">
    <source>
        <dbReference type="ARBA" id="ARBA00067282"/>
    </source>
</evidence>
<keyword evidence="9 30" id="KW-0349">Heme</keyword>
<keyword evidence="13" id="KW-0256">Endoplasmic reticulum</keyword>
<dbReference type="PANTHER" id="PTHR24300">
    <property type="entry name" value="CYTOCHROME P450 508A4-RELATED"/>
    <property type="match status" value="1"/>
</dbReference>
<keyword evidence="21" id="KW-0472">Membrane</keyword>
<evidence type="ECO:0000313" key="32">
    <source>
        <dbReference type="Proteomes" id="UP000014500"/>
    </source>
</evidence>
<evidence type="ECO:0000256" key="14">
    <source>
        <dbReference type="ARBA" id="ARBA00022848"/>
    </source>
</evidence>
<dbReference type="eggNOG" id="KOG0156">
    <property type="taxonomic scope" value="Eukaryota"/>
</dbReference>
<dbReference type="GO" id="GO:0102033">
    <property type="term" value="F:long-chain fatty acid omega-hydroxylase activity"/>
    <property type="evidence" value="ECO:0007669"/>
    <property type="project" value="UniProtKB-EC"/>
</dbReference>
<dbReference type="GO" id="GO:0020037">
    <property type="term" value="F:heme binding"/>
    <property type="evidence" value="ECO:0007669"/>
    <property type="project" value="InterPro"/>
</dbReference>
<dbReference type="PhylomeDB" id="T1IQ14"/>
<dbReference type="InterPro" id="IPR050182">
    <property type="entry name" value="Cytochrome_P450_fam2"/>
</dbReference>
<evidence type="ECO:0000256" key="4">
    <source>
        <dbReference type="ARBA" id="ARBA00004174"/>
    </source>
</evidence>
<dbReference type="GO" id="GO:0005743">
    <property type="term" value="C:mitochondrial inner membrane"/>
    <property type="evidence" value="ECO:0007669"/>
    <property type="project" value="UniProtKB-SubCell"/>
</dbReference>
<dbReference type="PRINTS" id="PR00385">
    <property type="entry name" value="P450"/>
</dbReference>
<dbReference type="InterPro" id="IPR036396">
    <property type="entry name" value="Cyt_P450_sf"/>
</dbReference>
<evidence type="ECO:0000256" key="26">
    <source>
        <dbReference type="ARBA" id="ARBA00058812"/>
    </source>
</evidence>
<comment type="catalytic activity">
    <reaction evidence="22">
        <text>(5Z,8Z,11Z,14Z)-eicosatetraenoate + reduced [NADPH--hemoprotein reductase] + O2 = 19-hydroxy-(5Z,8Z,11Z,14Z)-eicosatetraenoate + oxidized [NADPH--hemoprotein reductase] + H2O + H(+)</text>
        <dbReference type="Rhea" id="RHEA:39759"/>
        <dbReference type="Rhea" id="RHEA-COMP:11964"/>
        <dbReference type="Rhea" id="RHEA-COMP:11965"/>
        <dbReference type="ChEBI" id="CHEBI:15377"/>
        <dbReference type="ChEBI" id="CHEBI:15378"/>
        <dbReference type="ChEBI" id="CHEBI:15379"/>
        <dbReference type="ChEBI" id="CHEBI:32395"/>
        <dbReference type="ChEBI" id="CHEBI:57618"/>
        <dbReference type="ChEBI" id="CHEBI:58210"/>
        <dbReference type="ChEBI" id="CHEBI:76627"/>
    </reaction>
    <physiologicalReaction direction="left-to-right" evidence="22">
        <dbReference type="Rhea" id="RHEA:39760"/>
    </physiologicalReaction>
</comment>
<keyword evidence="32" id="KW-1185">Reference proteome</keyword>
<proteinExistence type="inferred from homology"/>
<reference evidence="31" key="2">
    <citation type="submission" date="2015-02" db="UniProtKB">
        <authorList>
            <consortium name="EnsemblMetazoa"/>
        </authorList>
    </citation>
    <scope>IDENTIFICATION</scope>
</reference>
<evidence type="ECO:0000256" key="13">
    <source>
        <dbReference type="ARBA" id="ARBA00022824"/>
    </source>
</evidence>
<dbReference type="GO" id="GO:0006629">
    <property type="term" value="P:lipid metabolic process"/>
    <property type="evidence" value="ECO:0007669"/>
    <property type="project" value="UniProtKB-KW"/>
</dbReference>
<dbReference type="EC" id="1.14.14.80" evidence="27"/>
<evidence type="ECO:0000313" key="31">
    <source>
        <dbReference type="EnsemblMetazoa" id="SMAR003120-PA"/>
    </source>
</evidence>
<evidence type="ECO:0000256" key="20">
    <source>
        <dbReference type="ARBA" id="ARBA00023128"/>
    </source>
</evidence>
<evidence type="ECO:0000256" key="19">
    <source>
        <dbReference type="ARBA" id="ARBA00023098"/>
    </source>
</evidence>
<evidence type="ECO:0000256" key="11">
    <source>
        <dbReference type="ARBA" id="ARBA00022723"/>
    </source>
</evidence>
<evidence type="ECO:0000256" key="15">
    <source>
        <dbReference type="ARBA" id="ARBA00022989"/>
    </source>
</evidence>
<keyword evidence="12" id="KW-0999">Mitochondrion inner membrane</keyword>
<dbReference type="EnsemblMetazoa" id="SMAR003120-RA">
    <property type="protein sequence ID" value="SMAR003120-PA"/>
    <property type="gene ID" value="SMAR003120"/>
</dbReference>
<keyword evidence="20" id="KW-0496">Mitochondrion</keyword>
<keyword evidence="15" id="KW-1133">Transmembrane helix</keyword>
<comment type="cofactor">
    <cofactor evidence="1 30">
        <name>heme</name>
        <dbReference type="ChEBI" id="CHEBI:30413"/>
    </cofactor>
</comment>
<comment type="function">
    <text evidence="26">A cytochrome P450 monooxygenase involved in the metabolism of arachidonic acid and its conjugates. Mechanistically, uses molecular oxygen inserting one oxygen atom into a substrate, and reducing the second into a water molecule, with two electrons provided by NADPH via cytochrome P450 reductase (CPR; NADPH-ferrihemoprotein reductase). Acts as an omega and omega-1 hydroxylase for arachidonic acid and possibly for other long chain fatty acids. May modulate the arachidonic acid signaling pathway and play a role in other fatty acid signaling processes. May down-regulate the biological activities of N-arachidonoyl-serotonin, an endocannabinoid that has anti-nociceptive effects through inhibition of fatty acid amide hydrolase FAAH, TRPV1 receptor and T-type calcium channels. Catalyzes C-2 oxidation of the indole ring of N-arachidonoyl-serotonin forming a less active product 2-oxo-N-arachidonoyl-serotonin.</text>
</comment>
<dbReference type="InterPro" id="IPR002401">
    <property type="entry name" value="Cyt_P450_E_grp-I"/>
</dbReference>
<keyword evidence="19" id="KW-0443">Lipid metabolism</keyword>
<dbReference type="FunFam" id="1.10.630.10:FF:000238">
    <property type="entry name" value="Cytochrome P450 2A6"/>
    <property type="match status" value="1"/>
</dbReference>
<reference evidence="32" key="1">
    <citation type="submission" date="2011-05" db="EMBL/GenBank/DDBJ databases">
        <authorList>
            <person name="Richards S.R."/>
            <person name="Qu J."/>
            <person name="Jiang H."/>
            <person name="Jhangiani S.N."/>
            <person name="Agravi P."/>
            <person name="Goodspeed R."/>
            <person name="Gross S."/>
            <person name="Mandapat C."/>
            <person name="Jackson L."/>
            <person name="Mathew T."/>
            <person name="Pu L."/>
            <person name="Thornton R."/>
            <person name="Saada N."/>
            <person name="Wilczek-Boney K.B."/>
            <person name="Lee S."/>
            <person name="Kovar C."/>
            <person name="Wu Y."/>
            <person name="Scherer S.E."/>
            <person name="Worley K.C."/>
            <person name="Muzny D.M."/>
            <person name="Gibbs R."/>
        </authorList>
    </citation>
    <scope>NUCLEOTIDE SEQUENCE</scope>
    <source>
        <strain evidence="32">Brora</strain>
    </source>
</reference>
<keyword evidence="10" id="KW-0812">Transmembrane</keyword>
<evidence type="ECO:0000256" key="27">
    <source>
        <dbReference type="ARBA" id="ARBA00066560"/>
    </source>
</evidence>
<evidence type="ECO:0000256" key="16">
    <source>
        <dbReference type="ARBA" id="ARBA00023002"/>
    </source>
</evidence>
<evidence type="ECO:0000256" key="2">
    <source>
        <dbReference type="ARBA" id="ARBA00003690"/>
    </source>
</evidence>
<comment type="function">
    <text evidence="2">May be involved in the metabolism of insect hormones and in the breakdown of synthetic insecticides.</text>
</comment>
<evidence type="ECO:0000256" key="6">
    <source>
        <dbReference type="ARBA" id="ARBA00004448"/>
    </source>
</evidence>
<dbReference type="PROSITE" id="PS00086">
    <property type="entry name" value="CYTOCHROME_P450"/>
    <property type="match status" value="3"/>
</dbReference>
<evidence type="ECO:0000256" key="23">
    <source>
        <dbReference type="ARBA" id="ARBA00051320"/>
    </source>
</evidence>
<dbReference type="SUPFAM" id="SSF48264">
    <property type="entry name" value="Cytochrome P450"/>
    <property type="match status" value="5"/>
</dbReference>
<comment type="catalytic activity">
    <reaction evidence="23">
        <text>(5Z,8Z,11Z,14Z)-eicosatetraenoate + reduced [NADPH--hemoprotein reductase] + O2 = 20-hydroxy-(5Z,8Z,11Z,14Z)-eicosatetraenoate + oxidized [NADPH--hemoprotein reductase] + H2O + H(+)</text>
        <dbReference type="Rhea" id="RHEA:39755"/>
        <dbReference type="Rhea" id="RHEA-COMP:11964"/>
        <dbReference type="Rhea" id="RHEA-COMP:11965"/>
        <dbReference type="ChEBI" id="CHEBI:15377"/>
        <dbReference type="ChEBI" id="CHEBI:15378"/>
        <dbReference type="ChEBI" id="CHEBI:15379"/>
        <dbReference type="ChEBI" id="CHEBI:32395"/>
        <dbReference type="ChEBI" id="CHEBI:57618"/>
        <dbReference type="ChEBI" id="CHEBI:58210"/>
        <dbReference type="ChEBI" id="CHEBI:76624"/>
    </reaction>
    <physiologicalReaction direction="left-to-right" evidence="23">
        <dbReference type="Rhea" id="RHEA:39756"/>
    </physiologicalReaction>
</comment>
<feature type="binding site" description="axial binding residue" evidence="30">
    <location>
        <position position="1304"/>
    </location>
    <ligand>
        <name>heme</name>
        <dbReference type="ChEBI" id="CHEBI:30413"/>
    </ligand>
    <ligandPart>
        <name>Fe</name>
        <dbReference type="ChEBI" id="CHEBI:18248"/>
    </ligandPart>
</feature>
<dbReference type="InterPro" id="IPR017972">
    <property type="entry name" value="Cyt_P450_CS"/>
</dbReference>
<dbReference type="STRING" id="126957.T1IQ14"/>
<dbReference type="PRINTS" id="PR00463">
    <property type="entry name" value="EP450I"/>
</dbReference>